<proteinExistence type="inferred from homology"/>
<evidence type="ECO:0000256" key="10">
    <source>
        <dbReference type="ARBA" id="ARBA00048881"/>
    </source>
</evidence>
<dbReference type="SUPFAM" id="SSF48056">
    <property type="entry name" value="Di-copper centre-containing domain"/>
    <property type="match status" value="1"/>
</dbReference>
<keyword evidence="6" id="KW-0186">Copper</keyword>
<feature type="domain" description="Tyrosinase copper-binding" evidence="12">
    <location>
        <begin position="121"/>
        <end position="138"/>
    </location>
</feature>
<evidence type="ECO:0000256" key="4">
    <source>
        <dbReference type="ARBA" id="ARBA00022723"/>
    </source>
</evidence>
<dbReference type="GO" id="GO:0042438">
    <property type="term" value="P:melanin biosynthetic process"/>
    <property type="evidence" value="ECO:0007669"/>
    <property type="project" value="UniProtKB-KW"/>
</dbReference>
<dbReference type="PANTHER" id="PTHR11474">
    <property type="entry name" value="TYROSINASE FAMILY MEMBER"/>
    <property type="match status" value="1"/>
</dbReference>
<dbReference type="InterPro" id="IPR041640">
    <property type="entry name" value="Tyrosinase_C"/>
</dbReference>
<dbReference type="InterPro" id="IPR008922">
    <property type="entry name" value="Di-copper_centre_dom_sf"/>
</dbReference>
<dbReference type="EMBL" id="ML991771">
    <property type="protein sequence ID" value="KAF2239966.1"/>
    <property type="molecule type" value="Genomic_DNA"/>
</dbReference>
<evidence type="ECO:0000313" key="14">
    <source>
        <dbReference type="EMBL" id="KAF2239966.1"/>
    </source>
</evidence>
<keyword evidence="11" id="KW-0732">Signal</keyword>
<evidence type="ECO:0000256" key="6">
    <source>
        <dbReference type="ARBA" id="ARBA00023008"/>
    </source>
</evidence>
<keyword evidence="8" id="KW-0470">Melanin biosynthesis</keyword>
<dbReference type="Pfam" id="PF18132">
    <property type="entry name" value="Tyrosinase_C"/>
    <property type="match status" value="1"/>
</dbReference>
<comment type="catalytic activity">
    <reaction evidence="10">
        <text>L-tyrosine + O2 = L-dopaquinone + H2O</text>
        <dbReference type="Rhea" id="RHEA:18117"/>
        <dbReference type="ChEBI" id="CHEBI:15377"/>
        <dbReference type="ChEBI" id="CHEBI:15379"/>
        <dbReference type="ChEBI" id="CHEBI:57924"/>
        <dbReference type="ChEBI" id="CHEBI:58315"/>
        <dbReference type="EC" id="1.14.18.1"/>
    </reaction>
</comment>
<dbReference type="OrthoDB" id="6132182at2759"/>
<dbReference type="PROSITE" id="PS00497">
    <property type="entry name" value="TYROSINASE_1"/>
    <property type="match status" value="1"/>
</dbReference>
<dbReference type="GO" id="GO:0004503">
    <property type="term" value="F:tyrosinase activity"/>
    <property type="evidence" value="ECO:0007669"/>
    <property type="project" value="UniProtKB-EC"/>
</dbReference>
<keyword evidence="5" id="KW-0560">Oxidoreductase</keyword>
<dbReference type="Gene3D" id="1.10.1280.10">
    <property type="entry name" value="Di-copper center containing domain from catechol oxidase"/>
    <property type="match status" value="1"/>
</dbReference>
<evidence type="ECO:0000256" key="3">
    <source>
        <dbReference type="ARBA" id="ARBA00011906"/>
    </source>
</evidence>
<feature type="chain" id="PRO_5025596508" description="tyrosinase" evidence="11">
    <location>
        <begin position="20"/>
        <end position="651"/>
    </location>
</feature>
<dbReference type="PRINTS" id="PR00092">
    <property type="entry name" value="TYROSINASE"/>
</dbReference>
<keyword evidence="15" id="KW-1185">Reference proteome</keyword>
<feature type="domain" description="Tyrosinase copper-binding" evidence="13">
    <location>
        <begin position="327"/>
        <end position="338"/>
    </location>
</feature>
<dbReference type="InterPro" id="IPR002227">
    <property type="entry name" value="Tyrosinase_Cu-bd"/>
</dbReference>
<dbReference type="PROSITE" id="PS00498">
    <property type="entry name" value="TYROSINASE_2"/>
    <property type="match status" value="1"/>
</dbReference>
<dbReference type="Gene3D" id="2.60.310.20">
    <property type="match status" value="1"/>
</dbReference>
<keyword evidence="4" id="KW-0479">Metal-binding</keyword>
<accession>A0A6A6HPD6</accession>
<organism evidence="14 15">
    <name type="scientific">Viridothelium virens</name>
    <name type="common">Speckled blister lichen</name>
    <name type="synonym">Trypethelium virens</name>
    <dbReference type="NCBI Taxonomy" id="1048519"/>
    <lineage>
        <taxon>Eukaryota</taxon>
        <taxon>Fungi</taxon>
        <taxon>Dikarya</taxon>
        <taxon>Ascomycota</taxon>
        <taxon>Pezizomycotina</taxon>
        <taxon>Dothideomycetes</taxon>
        <taxon>Dothideomycetes incertae sedis</taxon>
        <taxon>Trypetheliales</taxon>
        <taxon>Trypetheliaceae</taxon>
        <taxon>Viridothelium</taxon>
    </lineage>
</organism>
<feature type="signal peptide" evidence="11">
    <location>
        <begin position="1"/>
        <end position="19"/>
    </location>
</feature>
<evidence type="ECO:0000256" key="1">
    <source>
        <dbReference type="ARBA" id="ARBA00001973"/>
    </source>
</evidence>
<comment type="cofactor">
    <cofactor evidence="1">
        <name>Cu(2+)</name>
        <dbReference type="ChEBI" id="CHEBI:29036"/>
    </cofactor>
</comment>
<reference evidence="14" key="1">
    <citation type="journal article" date="2020" name="Stud. Mycol.">
        <title>101 Dothideomycetes genomes: a test case for predicting lifestyles and emergence of pathogens.</title>
        <authorList>
            <person name="Haridas S."/>
            <person name="Albert R."/>
            <person name="Binder M."/>
            <person name="Bloem J."/>
            <person name="Labutti K."/>
            <person name="Salamov A."/>
            <person name="Andreopoulos B."/>
            <person name="Baker S."/>
            <person name="Barry K."/>
            <person name="Bills G."/>
            <person name="Bluhm B."/>
            <person name="Cannon C."/>
            <person name="Castanera R."/>
            <person name="Culley D."/>
            <person name="Daum C."/>
            <person name="Ezra D."/>
            <person name="Gonzalez J."/>
            <person name="Henrissat B."/>
            <person name="Kuo A."/>
            <person name="Liang C."/>
            <person name="Lipzen A."/>
            <person name="Lutzoni F."/>
            <person name="Magnuson J."/>
            <person name="Mondo S."/>
            <person name="Nolan M."/>
            <person name="Ohm R."/>
            <person name="Pangilinan J."/>
            <person name="Park H.-J."/>
            <person name="Ramirez L."/>
            <person name="Alfaro M."/>
            <person name="Sun H."/>
            <person name="Tritt A."/>
            <person name="Yoshinaga Y."/>
            <person name="Zwiers L.-H."/>
            <person name="Turgeon B."/>
            <person name="Goodwin S."/>
            <person name="Spatafora J."/>
            <person name="Crous P."/>
            <person name="Grigoriev I."/>
        </authorList>
    </citation>
    <scope>NUCLEOTIDE SEQUENCE</scope>
    <source>
        <strain evidence="14">Tuck. ex Michener</strain>
    </source>
</reference>
<name>A0A6A6HPD6_VIRVR</name>
<dbReference type="InterPro" id="IPR050316">
    <property type="entry name" value="Tyrosinase/Hemocyanin"/>
</dbReference>
<protein>
    <recommendedName>
        <fullName evidence="3">tyrosinase</fullName>
        <ecNumber evidence="3">1.14.18.1</ecNumber>
    </recommendedName>
</protein>
<evidence type="ECO:0000256" key="7">
    <source>
        <dbReference type="ARBA" id="ARBA00023033"/>
    </source>
</evidence>
<dbReference type="EC" id="1.14.18.1" evidence="3"/>
<evidence type="ECO:0000259" key="13">
    <source>
        <dbReference type="PROSITE" id="PS00498"/>
    </source>
</evidence>
<sequence>MRASTFLLYLTTLIPSIIATPIADWPNENEALNVLEERASTFAITGVPGNVYPRLEVRQMASQQPNQFTLLLLGMQQFMAQPQANQLSYYQIAGIHGVPRVNWDGVGQCASCSGTDGYCTHNSVLFPAWHRAYMALFEQEFMAAVNTIAASFTNAAQKSAMQAAASTMRFPYWDWAAIPPSGGPNLPAIVSNKYVNVTNPNGAVTQIINPLFRHDFQSTSDLVYSPFVTWNVTLRYPSSNTPTAFSVEANATAAFDNIRSSLQDQIYQMFSTCTDYLHFSNDDAGSSTTTCSNSLEAIHNTVHDVAGGGTSTTSGGHMTYLSEASFDPIFWLHHMNVDRFFALWQAIHPNSYGASQVASGATWTIAQGSTQNANSPLTPFHRDTTGDFWTTNLVRNWSTTFHYTYPEFADSNGSPAAINSYINKLYGPSATATAGSSKRTVEVLADADIVPRAAFAEPTAAPSPAPEPEFAPVLSERAANGRLASNGSSYQYVANIKTSRYSLDGSYNIYLFLGNPTSENPASWVLDRNLIGTQGIFSQPGMDMTNMDPNVVVSGSIPLTRALTAKLSGGLLGSLAETVVAPFLAQALEWRIQGPDGSSVDPNTVPSFEVSVIASTSTQPASAAELPVWSVPTVLETVTHGKPGGLNASAS</sequence>
<evidence type="ECO:0000259" key="12">
    <source>
        <dbReference type="PROSITE" id="PS00497"/>
    </source>
</evidence>
<dbReference type="GO" id="GO:0046872">
    <property type="term" value="F:metal ion binding"/>
    <property type="evidence" value="ECO:0007669"/>
    <property type="project" value="UniProtKB-KW"/>
</dbReference>
<dbReference type="Proteomes" id="UP000800092">
    <property type="component" value="Unassembled WGS sequence"/>
</dbReference>
<dbReference type="AlphaFoldDB" id="A0A6A6HPD6"/>
<comment type="similarity">
    <text evidence="2">Belongs to the tyrosinase family.</text>
</comment>
<evidence type="ECO:0000256" key="2">
    <source>
        <dbReference type="ARBA" id="ARBA00009928"/>
    </source>
</evidence>
<dbReference type="PANTHER" id="PTHR11474:SF76">
    <property type="entry name" value="SHKT DOMAIN-CONTAINING PROTEIN"/>
    <property type="match status" value="1"/>
</dbReference>
<comment type="catalytic activity">
    <reaction evidence="9">
        <text>2 L-dopa + O2 = 2 L-dopaquinone + 2 H2O</text>
        <dbReference type="Rhea" id="RHEA:34287"/>
        <dbReference type="ChEBI" id="CHEBI:15377"/>
        <dbReference type="ChEBI" id="CHEBI:15379"/>
        <dbReference type="ChEBI" id="CHEBI:57504"/>
        <dbReference type="ChEBI" id="CHEBI:57924"/>
        <dbReference type="EC" id="1.14.18.1"/>
    </reaction>
</comment>
<evidence type="ECO:0000256" key="11">
    <source>
        <dbReference type="SAM" id="SignalP"/>
    </source>
</evidence>
<evidence type="ECO:0000256" key="8">
    <source>
        <dbReference type="ARBA" id="ARBA00023101"/>
    </source>
</evidence>
<evidence type="ECO:0000256" key="5">
    <source>
        <dbReference type="ARBA" id="ARBA00023002"/>
    </source>
</evidence>
<evidence type="ECO:0000256" key="9">
    <source>
        <dbReference type="ARBA" id="ARBA00048233"/>
    </source>
</evidence>
<dbReference type="Pfam" id="PF00264">
    <property type="entry name" value="Tyrosinase"/>
    <property type="match status" value="1"/>
</dbReference>
<keyword evidence="7" id="KW-0503">Monooxygenase</keyword>
<evidence type="ECO:0000313" key="15">
    <source>
        <dbReference type="Proteomes" id="UP000800092"/>
    </source>
</evidence>
<gene>
    <name evidence="14" type="ORF">EV356DRAFT_438032</name>
</gene>